<evidence type="ECO:0008006" key="6">
    <source>
        <dbReference type="Google" id="ProtNLM"/>
    </source>
</evidence>
<organism evidence="4 5">
    <name type="scientific">Dermacoccus abyssi</name>
    <dbReference type="NCBI Taxonomy" id="322596"/>
    <lineage>
        <taxon>Bacteria</taxon>
        <taxon>Bacillati</taxon>
        <taxon>Actinomycetota</taxon>
        <taxon>Actinomycetes</taxon>
        <taxon>Micrococcales</taxon>
        <taxon>Dermacoccaceae</taxon>
        <taxon>Dermacoccus</taxon>
    </lineage>
</organism>
<proteinExistence type="predicted"/>
<dbReference type="InterPro" id="IPR001584">
    <property type="entry name" value="Integrase_cat-core"/>
</dbReference>
<evidence type="ECO:0000256" key="1">
    <source>
        <dbReference type="ARBA" id="ARBA00002286"/>
    </source>
</evidence>
<dbReference type="InterPro" id="IPR012337">
    <property type="entry name" value="RNaseH-like_sf"/>
</dbReference>
<name>A0A417Z199_9MICO</name>
<accession>A0A417Z199</accession>
<dbReference type="PANTHER" id="PTHR46889:SF4">
    <property type="entry name" value="TRANSPOSASE INSO FOR INSERTION SEQUENCE ELEMENT IS911B-RELATED"/>
    <property type="match status" value="1"/>
</dbReference>
<dbReference type="Proteomes" id="UP000285376">
    <property type="component" value="Unassembled WGS sequence"/>
</dbReference>
<evidence type="ECO:0000259" key="2">
    <source>
        <dbReference type="Pfam" id="PF00665"/>
    </source>
</evidence>
<dbReference type="Pfam" id="PF00665">
    <property type="entry name" value="rve"/>
    <property type="match status" value="1"/>
</dbReference>
<feature type="domain" description="HTH-like" evidence="3">
    <location>
        <begin position="48"/>
        <end position="103"/>
    </location>
</feature>
<gene>
    <name evidence="4" type="ORF">D1832_13980</name>
</gene>
<feature type="domain" description="Integrase catalytic" evidence="2">
    <location>
        <begin position="136"/>
        <end position="209"/>
    </location>
</feature>
<dbReference type="Gene3D" id="3.30.420.10">
    <property type="entry name" value="Ribonuclease H-like superfamily/Ribonuclease H"/>
    <property type="match status" value="1"/>
</dbReference>
<reference evidence="4 5" key="1">
    <citation type="submission" date="2018-08" db="EMBL/GenBank/DDBJ databases">
        <title>Whole genome sequence analysis of Dermacoccus abyssi bacteria isolated from Deep Mariana trench Micromonospora spp reveals genes involved in the environmental adaptation and production of secondary metabolites.</title>
        <authorList>
            <person name="Abdel-Mageed W.M."/>
            <person name="Lehri B."/>
            <person name="Nouioui I."/>
            <person name="Goodfellow I."/>
            <person name="Jaspars M."/>
            <person name="Karlyshev A."/>
        </authorList>
    </citation>
    <scope>NUCLEOTIDE SEQUENCE [LARGE SCALE GENOMIC DNA]</scope>
    <source>
        <strain evidence="4 5">MT1.1</strain>
    </source>
</reference>
<evidence type="ECO:0000313" key="4">
    <source>
        <dbReference type="EMBL" id="RHW43819.1"/>
    </source>
</evidence>
<dbReference type="SUPFAM" id="SSF53098">
    <property type="entry name" value="Ribonuclease H-like"/>
    <property type="match status" value="1"/>
</dbReference>
<dbReference type="InterPro" id="IPR036397">
    <property type="entry name" value="RNaseH_sf"/>
</dbReference>
<dbReference type="GO" id="GO:0003676">
    <property type="term" value="F:nucleic acid binding"/>
    <property type="evidence" value="ECO:0007669"/>
    <property type="project" value="InterPro"/>
</dbReference>
<comment type="function">
    <text evidence="1">Involved in the transposition of the insertion sequence.</text>
</comment>
<comment type="caution">
    <text evidence="4">The sequence shown here is derived from an EMBL/GenBank/DDBJ whole genome shotgun (WGS) entry which is preliminary data.</text>
</comment>
<dbReference type="Pfam" id="PF13276">
    <property type="entry name" value="HTH_21"/>
    <property type="match status" value="1"/>
</dbReference>
<evidence type="ECO:0000313" key="5">
    <source>
        <dbReference type="Proteomes" id="UP000285376"/>
    </source>
</evidence>
<dbReference type="GO" id="GO:0015074">
    <property type="term" value="P:DNA integration"/>
    <property type="evidence" value="ECO:0007669"/>
    <property type="project" value="InterPro"/>
</dbReference>
<dbReference type="InterPro" id="IPR025948">
    <property type="entry name" value="HTH-like_dom"/>
</dbReference>
<dbReference type="InterPro" id="IPR050900">
    <property type="entry name" value="Transposase_IS3/IS150/IS904"/>
</dbReference>
<dbReference type="PANTHER" id="PTHR46889">
    <property type="entry name" value="TRANSPOSASE INSF FOR INSERTION SEQUENCE IS3B-RELATED"/>
    <property type="match status" value="1"/>
</dbReference>
<dbReference type="EMBL" id="QWLM01000023">
    <property type="protein sequence ID" value="RHW43819.1"/>
    <property type="molecule type" value="Genomic_DNA"/>
</dbReference>
<evidence type="ECO:0000259" key="3">
    <source>
        <dbReference type="Pfam" id="PF13276"/>
    </source>
</evidence>
<sequence>MGYPLVQELAAPDAPIRVPVAVTCRVLGFSQPAYYKWRAQPVSACEAEEAILSGVLRELHDEDREAGYRGLSNDLADRGYVCSDQRVWRLCHVAGVRSAIHDRKRRGPGSPGPAVHDDLLANQDERVVTRHRFSAERANQVWLTEISEHHTREGELYVCAVKDVFANRIVGYSIDRRMKAQLAVDALTMTIAHRENPVGVIVHSDRGSQGGFNWSSQHPDREGVW</sequence>
<protein>
    <recommendedName>
        <fullName evidence="6">IS3 family transposase</fullName>
    </recommendedName>
</protein>
<dbReference type="AlphaFoldDB" id="A0A417Z199"/>